<dbReference type="SUPFAM" id="SSF52743">
    <property type="entry name" value="Subtilisin-like"/>
    <property type="match status" value="1"/>
</dbReference>
<dbReference type="InterPro" id="IPR017310">
    <property type="entry name" value="Pept_S8A_subtilisin_clostridia"/>
</dbReference>
<accession>A0ABS8EWZ7</accession>
<protein>
    <submittedName>
        <fullName evidence="7">S8 family peptidase</fullName>
    </submittedName>
</protein>
<keyword evidence="2 5" id="KW-0645">Protease</keyword>
<dbReference type="Gene3D" id="2.60.120.1290">
    <property type="match status" value="1"/>
</dbReference>
<dbReference type="RefSeq" id="WP_248835682.1">
    <property type="nucleotide sequence ID" value="NZ_JAJEQE010000039.1"/>
</dbReference>
<dbReference type="EMBL" id="JAJEQE010000039">
    <property type="protein sequence ID" value="MCC2149706.1"/>
    <property type="molecule type" value="Genomic_DNA"/>
</dbReference>
<evidence type="ECO:0000256" key="3">
    <source>
        <dbReference type="ARBA" id="ARBA00022801"/>
    </source>
</evidence>
<dbReference type="InterPro" id="IPR000209">
    <property type="entry name" value="Peptidase_S8/S53_dom"/>
</dbReference>
<evidence type="ECO:0000256" key="5">
    <source>
        <dbReference type="PROSITE-ProRule" id="PRU01240"/>
    </source>
</evidence>
<gene>
    <name evidence="7" type="ORF">LKD42_10650</name>
</gene>
<organism evidence="7 8">
    <name type="scientific">Hominisplanchenecus faecis</name>
    <dbReference type="NCBI Taxonomy" id="2885351"/>
    <lineage>
        <taxon>Bacteria</taxon>
        <taxon>Bacillati</taxon>
        <taxon>Bacillota</taxon>
        <taxon>Clostridia</taxon>
        <taxon>Lachnospirales</taxon>
        <taxon>Lachnospiraceae</taxon>
        <taxon>Hominisplanchenecus</taxon>
    </lineage>
</organism>
<dbReference type="PANTHER" id="PTHR43806">
    <property type="entry name" value="PEPTIDASE S8"/>
    <property type="match status" value="1"/>
</dbReference>
<dbReference type="InterPro" id="IPR023827">
    <property type="entry name" value="Peptidase_S8_Asp-AS"/>
</dbReference>
<keyword evidence="3 5" id="KW-0378">Hydrolase</keyword>
<dbReference type="PRINTS" id="PR00723">
    <property type="entry name" value="SUBTILISIN"/>
</dbReference>
<feature type="domain" description="Peptidase S8/S53" evidence="6">
    <location>
        <begin position="103"/>
        <end position="304"/>
    </location>
</feature>
<dbReference type="InterPro" id="IPR015500">
    <property type="entry name" value="Peptidase_S8_subtilisin-rel"/>
</dbReference>
<comment type="caution">
    <text evidence="7">The sequence shown here is derived from an EMBL/GenBank/DDBJ whole genome shotgun (WGS) entry which is preliminary data.</text>
</comment>
<dbReference type="PIRSF" id="PIRSF037894">
    <property type="entry name" value="Subtilisin_rel_CspABC"/>
    <property type="match status" value="1"/>
</dbReference>
<keyword evidence="4 5" id="KW-0720">Serine protease</keyword>
<reference evidence="7 8" key="1">
    <citation type="submission" date="2021-10" db="EMBL/GenBank/DDBJ databases">
        <title>Anaerobic single-cell dispensing facilitates the cultivation of human gut bacteria.</title>
        <authorList>
            <person name="Afrizal A."/>
        </authorList>
    </citation>
    <scope>NUCLEOTIDE SEQUENCE [LARGE SCALE GENOMIC DNA]</scope>
    <source>
        <strain evidence="7 8">CLA-AA-H246</strain>
    </source>
</reference>
<evidence type="ECO:0000313" key="8">
    <source>
        <dbReference type="Proteomes" id="UP001299235"/>
    </source>
</evidence>
<evidence type="ECO:0000256" key="4">
    <source>
        <dbReference type="ARBA" id="ARBA00022825"/>
    </source>
</evidence>
<keyword evidence="8" id="KW-1185">Reference proteome</keyword>
<evidence type="ECO:0000259" key="6">
    <source>
        <dbReference type="Pfam" id="PF00082"/>
    </source>
</evidence>
<dbReference type="InterPro" id="IPR034045">
    <property type="entry name" value="Pep_S8_CspA-like"/>
</dbReference>
<comment type="similarity">
    <text evidence="1 5">Belongs to the peptidase S8 family.</text>
</comment>
<evidence type="ECO:0000256" key="2">
    <source>
        <dbReference type="ARBA" id="ARBA00022670"/>
    </source>
</evidence>
<evidence type="ECO:0000256" key="1">
    <source>
        <dbReference type="ARBA" id="ARBA00011073"/>
    </source>
</evidence>
<dbReference type="PROSITE" id="PS00136">
    <property type="entry name" value="SUBTILASE_ASP"/>
    <property type="match status" value="1"/>
</dbReference>
<dbReference type="InterPro" id="IPR036852">
    <property type="entry name" value="Peptidase_S8/S53_dom_sf"/>
</dbReference>
<feature type="active site" description="Charge relay system" evidence="5">
    <location>
        <position position="112"/>
    </location>
</feature>
<dbReference type="Proteomes" id="UP001299235">
    <property type="component" value="Unassembled WGS sequence"/>
</dbReference>
<dbReference type="CDD" id="cd07478">
    <property type="entry name" value="Peptidases_S8_CspA-like"/>
    <property type="match status" value="1"/>
</dbReference>
<name>A0ABS8EWZ7_9FIRM</name>
<feature type="domain" description="Peptidase S8/S53" evidence="6">
    <location>
        <begin position="432"/>
        <end position="564"/>
    </location>
</feature>
<dbReference type="PROSITE" id="PS51892">
    <property type="entry name" value="SUBTILASE"/>
    <property type="match status" value="1"/>
</dbReference>
<evidence type="ECO:0000313" key="7">
    <source>
        <dbReference type="EMBL" id="MCC2149706.1"/>
    </source>
</evidence>
<proteinExistence type="inferred from homology"/>
<dbReference type="Gene3D" id="3.40.50.200">
    <property type="entry name" value="Peptidase S8/S53 domain"/>
    <property type="match status" value="1"/>
</dbReference>
<dbReference type="InterPro" id="IPR050131">
    <property type="entry name" value="Peptidase_S8_subtilisin-like"/>
</dbReference>
<dbReference type="PANTHER" id="PTHR43806:SF11">
    <property type="entry name" value="CEREVISIN-RELATED"/>
    <property type="match status" value="1"/>
</dbReference>
<sequence length="576" mass="62859">MERGIFMPVSTTEKILSEDYFDLIVPITGSDTDFEETFFRFGAQAAVPGYGIIHINRQFLPDNILNVIGYSNIPKLYTLMDTSALESSGILKVQTQPLLGYQGEGVLIGFLDTGIDFTHPAFRTSDGRSRIYRLWDQTIQSGTAPDGFFYGSEYTNENLNAALNLEDPLETVPSVDENGHGSFLASVAAGTALPLQDFSGAAPKSEIVAVKLKPAKENLRDFFLIRESAVAYQETDIMLALRYLLQCARQAQKPLVICFGLGTNQGDHSGYMPLAEALDTISRMNTVYVVSAAGNEAGRGHHFYGKMENTSDYQNVEVLVPENEGGFTMELWASPPDLFAVGMISPLGETIPPIPPRAGSVTSISFLLEQTVIEVSYEPVEIASGGQLVFLRVQNPTPGIWGFQIYPRQISSGIFHIWLPISGFAMENTRFLNSNPDTTIVCPSNAEGVITCAAYNHATGGLFIQSSRGYTRTGNIKPDIASPGVEVYGARSSASKFAKPGFGRESGTSISAALTAGATALFVNWGLQSDPPRYFTNREIKSLLIRGATRSSNLLYPNREWGYGTLNLYQIFQVLL</sequence>
<feature type="active site" description="Charge relay system" evidence="5">
    <location>
        <position position="180"/>
    </location>
</feature>
<dbReference type="Pfam" id="PF00082">
    <property type="entry name" value="Peptidase_S8"/>
    <property type="match status" value="2"/>
</dbReference>
<feature type="active site" description="Charge relay system" evidence="5">
    <location>
        <position position="509"/>
    </location>
</feature>